<dbReference type="Proteomes" id="UP000260793">
    <property type="component" value="Unassembled WGS sequence"/>
</dbReference>
<dbReference type="PANTHER" id="PTHR32024:SF2">
    <property type="entry name" value="TRK SYSTEM POTASSIUM UPTAKE PROTEIN TRKG-RELATED"/>
    <property type="match status" value="1"/>
</dbReference>
<evidence type="ECO:0000256" key="9">
    <source>
        <dbReference type="ARBA" id="ARBA00022989"/>
    </source>
</evidence>
<keyword evidence="6" id="KW-0633">Potassium transport</keyword>
<keyword evidence="8 12" id="KW-0630">Potassium</keyword>
<feature type="binding site" evidence="12">
    <location>
        <position position="218"/>
    </location>
    <ligand>
        <name>K(+)</name>
        <dbReference type="ChEBI" id="CHEBI:29103"/>
    </ligand>
</feature>
<feature type="binding site" evidence="12">
    <location>
        <position position="312"/>
    </location>
    <ligand>
        <name>K(+)</name>
        <dbReference type="ChEBI" id="CHEBI:29103"/>
    </ligand>
</feature>
<keyword evidence="5" id="KW-0997">Cell inner membrane</keyword>
<keyword evidence="11 13" id="KW-0472">Membrane</keyword>
<dbReference type="GO" id="GO:0015379">
    <property type="term" value="F:potassium:chloride symporter activity"/>
    <property type="evidence" value="ECO:0007669"/>
    <property type="project" value="InterPro"/>
</dbReference>
<dbReference type="GO" id="GO:0005886">
    <property type="term" value="C:plasma membrane"/>
    <property type="evidence" value="ECO:0007669"/>
    <property type="project" value="UniProtKB-SubCell"/>
</dbReference>
<evidence type="ECO:0000256" key="12">
    <source>
        <dbReference type="PIRSR" id="PIRSR006247-1"/>
    </source>
</evidence>
<comment type="subcellular location">
    <subcellularLocation>
        <location evidence="1">Cell inner membrane</location>
        <topology evidence="1">Multi-pass membrane protein</topology>
    </subcellularLocation>
</comment>
<keyword evidence="3" id="KW-0813">Transport</keyword>
<dbReference type="InterPro" id="IPR004772">
    <property type="entry name" value="TrkH"/>
</dbReference>
<evidence type="ECO:0000313" key="17">
    <source>
        <dbReference type="Proteomes" id="UP000285832"/>
    </source>
</evidence>
<feature type="transmembrane region" description="Helical" evidence="13">
    <location>
        <begin position="270"/>
        <end position="292"/>
    </location>
</feature>
<evidence type="ECO:0000256" key="10">
    <source>
        <dbReference type="ARBA" id="ARBA00023065"/>
    </source>
</evidence>
<name>A0A3E4LPZ2_9FIRM</name>
<dbReference type="RefSeq" id="WP_005610578.1">
    <property type="nucleotide sequence ID" value="NZ_CABKOA010000023.1"/>
</dbReference>
<feature type="binding site" evidence="12">
    <location>
        <position position="429"/>
    </location>
    <ligand>
        <name>K(+)</name>
        <dbReference type="ChEBI" id="CHEBI:29103"/>
    </ligand>
</feature>
<dbReference type="Pfam" id="PF02386">
    <property type="entry name" value="TrkH"/>
    <property type="match status" value="2"/>
</dbReference>
<feature type="transmembrane region" description="Helical" evidence="13">
    <location>
        <begin position="74"/>
        <end position="97"/>
    </location>
</feature>
<feature type="transmembrane region" description="Helical" evidence="13">
    <location>
        <begin position="131"/>
        <end position="150"/>
    </location>
</feature>
<feature type="binding site" evidence="12">
    <location>
        <position position="110"/>
    </location>
    <ligand>
        <name>K(+)</name>
        <dbReference type="ChEBI" id="CHEBI:29103"/>
    </ligand>
</feature>
<evidence type="ECO:0000256" key="11">
    <source>
        <dbReference type="ARBA" id="ARBA00023136"/>
    </source>
</evidence>
<gene>
    <name evidence="15" type="ORF">DW116_01650</name>
    <name evidence="14" type="ORF">DXD17_08250</name>
</gene>
<dbReference type="GO" id="GO:0046872">
    <property type="term" value="F:metal ion binding"/>
    <property type="evidence" value="ECO:0007669"/>
    <property type="project" value="UniProtKB-KW"/>
</dbReference>
<evidence type="ECO:0000256" key="7">
    <source>
        <dbReference type="ARBA" id="ARBA00022692"/>
    </source>
</evidence>
<evidence type="ECO:0000256" key="5">
    <source>
        <dbReference type="ARBA" id="ARBA00022519"/>
    </source>
</evidence>
<feature type="transmembrane region" description="Helical" evidence="13">
    <location>
        <begin position="7"/>
        <end position="31"/>
    </location>
</feature>
<evidence type="ECO:0000256" key="6">
    <source>
        <dbReference type="ARBA" id="ARBA00022538"/>
    </source>
</evidence>
<evidence type="ECO:0000256" key="2">
    <source>
        <dbReference type="ARBA" id="ARBA00009137"/>
    </source>
</evidence>
<evidence type="ECO:0000256" key="8">
    <source>
        <dbReference type="ARBA" id="ARBA00022958"/>
    </source>
</evidence>
<evidence type="ECO:0000313" key="16">
    <source>
        <dbReference type="Proteomes" id="UP000260793"/>
    </source>
</evidence>
<organism evidence="14 16">
    <name type="scientific">[Ruminococcus] lactaris</name>
    <dbReference type="NCBI Taxonomy" id="46228"/>
    <lineage>
        <taxon>Bacteria</taxon>
        <taxon>Bacillati</taxon>
        <taxon>Bacillota</taxon>
        <taxon>Clostridia</taxon>
        <taxon>Lachnospirales</taxon>
        <taxon>Lachnospiraceae</taxon>
        <taxon>Mediterraneibacter</taxon>
    </lineage>
</organism>
<feature type="binding site" evidence="12">
    <location>
        <position position="313"/>
    </location>
    <ligand>
        <name>K(+)</name>
        <dbReference type="ChEBI" id="CHEBI:29103"/>
    </ligand>
</feature>
<keyword evidence="12" id="KW-0479">Metal-binding</keyword>
<evidence type="ECO:0000256" key="3">
    <source>
        <dbReference type="ARBA" id="ARBA00022448"/>
    </source>
</evidence>
<protein>
    <submittedName>
        <fullName evidence="14">TrkH family potassium uptake protein</fullName>
    </submittedName>
</protein>
<evidence type="ECO:0000256" key="1">
    <source>
        <dbReference type="ARBA" id="ARBA00004429"/>
    </source>
</evidence>
<feature type="transmembrane region" description="Helical" evidence="13">
    <location>
        <begin position="329"/>
        <end position="348"/>
    </location>
</feature>
<feature type="binding site" evidence="12">
    <location>
        <position position="430"/>
    </location>
    <ligand>
        <name>K(+)</name>
        <dbReference type="ChEBI" id="CHEBI:29103"/>
    </ligand>
</feature>
<comment type="caution">
    <text evidence="14">The sequence shown here is derived from an EMBL/GenBank/DDBJ whole genome shotgun (WGS) entry which is preliminary data.</text>
</comment>
<feature type="transmembrane region" description="Helical" evidence="13">
    <location>
        <begin position="186"/>
        <end position="213"/>
    </location>
</feature>
<keyword evidence="10" id="KW-0406">Ion transport</keyword>
<keyword evidence="9 13" id="KW-1133">Transmembrane helix</keyword>
<accession>A0A3E4LPZ2</accession>
<reference evidence="16 17" key="1">
    <citation type="submission" date="2018-08" db="EMBL/GenBank/DDBJ databases">
        <title>A genome reference for cultivated species of the human gut microbiota.</title>
        <authorList>
            <person name="Zou Y."/>
            <person name="Xue W."/>
            <person name="Luo G."/>
        </authorList>
    </citation>
    <scope>NUCLEOTIDE SEQUENCE [LARGE SCALE GENOMIC DNA]</scope>
    <source>
        <strain evidence="15 17">AM09-9</strain>
        <strain evidence="14 16">TF11-7</strain>
    </source>
</reference>
<evidence type="ECO:0000313" key="14">
    <source>
        <dbReference type="EMBL" id="RGK39499.1"/>
    </source>
</evidence>
<dbReference type="EMBL" id="QRMI01000003">
    <property type="protein sequence ID" value="RHJ63785.1"/>
    <property type="molecule type" value="Genomic_DNA"/>
</dbReference>
<feature type="transmembrane region" description="Helical" evidence="13">
    <location>
        <begin position="233"/>
        <end position="258"/>
    </location>
</feature>
<proteinExistence type="inferred from homology"/>
<evidence type="ECO:0000313" key="15">
    <source>
        <dbReference type="EMBL" id="RHJ63785.1"/>
    </source>
</evidence>
<feature type="binding site" evidence="12">
    <location>
        <position position="109"/>
    </location>
    <ligand>
        <name>K(+)</name>
        <dbReference type="ChEBI" id="CHEBI:29103"/>
    </ligand>
</feature>
<comment type="similarity">
    <text evidence="2">Belongs to the TrkH potassium transport family.</text>
</comment>
<dbReference type="PIRSF" id="PIRSF006247">
    <property type="entry name" value="TrkH"/>
    <property type="match status" value="1"/>
</dbReference>
<dbReference type="Proteomes" id="UP000285832">
    <property type="component" value="Unassembled WGS sequence"/>
</dbReference>
<feature type="transmembrane region" description="Helical" evidence="13">
    <location>
        <begin position="37"/>
        <end position="53"/>
    </location>
</feature>
<dbReference type="PANTHER" id="PTHR32024">
    <property type="entry name" value="TRK SYSTEM POTASSIUM UPTAKE PROTEIN TRKG-RELATED"/>
    <property type="match status" value="1"/>
</dbReference>
<evidence type="ECO:0000256" key="4">
    <source>
        <dbReference type="ARBA" id="ARBA00022475"/>
    </source>
</evidence>
<dbReference type="InterPro" id="IPR003445">
    <property type="entry name" value="Cat_transpt"/>
</dbReference>
<dbReference type="AlphaFoldDB" id="A0A3E4LPZ2"/>
<feature type="transmembrane region" description="Helical" evidence="13">
    <location>
        <begin position="391"/>
        <end position="411"/>
    </location>
</feature>
<dbReference type="EMBL" id="QSQN01000019">
    <property type="protein sequence ID" value="RGK39499.1"/>
    <property type="molecule type" value="Genomic_DNA"/>
</dbReference>
<dbReference type="GeneID" id="77333608"/>
<keyword evidence="4" id="KW-1003">Cell membrane</keyword>
<evidence type="ECO:0000256" key="13">
    <source>
        <dbReference type="SAM" id="Phobius"/>
    </source>
</evidence>
<sequence>MNKRMIFYILGKMMGVEGIVLLIPAFVSLLYQEKSGFSFLIVSAVLILIYFVLGRKEPKSKRIYSKEGFAIVGLAWLLWSAFGALPFVISGSIPHYIDAFFETVSGFTTTGSTILTEIEILPKGIAFWRSFTHWIGGMGVLVFVMMITSLDDDNAMPLMRAEVPGPEADKLVPKARRTAKILYGMYFALTAVETVFLMAGGMSFFDALLHAFSTAGTGGFSNKNASVGFFDSAYIDGVITVFMILFGINFNLYFLFLLKEWKTALKNEELWVYLGIIGASMAAITGNILHIYGNIFRAFRYASFQVASVITTTGFCTADYDRWPELSKMILMSLMFVGACASSTGGGIKVSRLIILWKSVRQEVRKILHPNAVTVIRVNGRKIGQDTLRNVNIYLACYVLILVVSTLLVSIDNFDFATSFSGVLTTLSNVGPGISQVGPVMNFHKFSVLSKLVFCFDMLAGRLEIFPYLLLFSPDLWRRRF</sequence>
<keyword evidence="7 13" id="KW-0812">Transmembrane</keyword>